<feature type="region of interest" description="Disordered" evidence="1">
    <location>
        <begin position="354"/>
        <end position="383"/>
    </location>
</feature>
<keyword evidence="4" id="KW-1185">Reference proteome</keyword>
<evidence type="ECO:0000313" key="4">
    <source>
        <dbReference type="Proteomes" id="UP001596337"/>
    </source>
</evidence>
<evidence type="ECO:0008006" key="5">
    <source>
        <dbReference type="Google" id="ProtNLM"/>
    </source>
</evidence>
<feature type="transmembrane region" description="Helical" evidence="2">
    <location>
        <begin position="324"/>
        <end position="343"/>
    </location>
</feature>
<dbReference type="Proteomes" id="UP001596337">
    <property type="component" value="Unassembled WGS sequence"/>
</dbReference>
<evidence type="ECO:0000256" key="2">
    <source>
        <dbReference type="SAM" id="Phobius"/>
    </source>
</evidence>
<feature type="compositionally biased region" description="Basic and acidic residues" evidence="1">
    <location>
        <begin position="354"/>
        <end position="368"/>
    </location>
</feature>
<name>A0ABW2C126_9PSEU</name>
<gene>
    <name evidence="3" type="ORF">ACFQGD_16930</name>
</gene>
<dbReference type="RefSeq" id="WP_345396806.1">
    <property type="nucleotide sequence ID" value="NZ_BAABLA010000026.1"/>
</dbReference>
<feature type="transmembrane region" description="Helical" evidence="2">
    <location>
        <begin position="272"/>
        <end position="304"/>
    </location>
</feature>
<accession>A0ABW2C126</accession>
<keyword evidence="2" id="KW-0812">Transmembrane</keyword>
<comment type="caution">
    <text evidence="3">The sequence shown here is derived from an EMBL/GenBank/DDBJ whole genome shotgun (WGS) entry which is preliminary data.</text>
</comment>
<protein>
    <recommendedName>
        <fullName evidence="5">DUF2267 domain-containing protein</fullName>
    </recommendedName>
</protein>
<feature type="transmembrane region" description="Helical" evidence="2">
    <location>
        <begin position="204"/>
        <end position="227"/>
    </location>
</feature>
<keyword evidence="2" id="KW-0472">Membrane</keyword>
<proteinExistence type="predicted"/>
<sequence>MGRTDYEAKPDEAVVGVVCDPGSPAELMESLADRLPDVLTDRVDAPVRWRLDVRREELELDDSGTIPIAAESRKWLQAEGWDFVLFLTDLPRMKRKRPMLAKVNLKQRAGLVSLPAIGWFRLQRPVRDTIVHLLGILTSGMPDGSTGRHRIRRRPTEVVSPVRQLPLDDQDADLYLVLSGARGWLRLLFGMVRDNRPWRLVPGLSKALAAALAAAAFGIFFSTIWTLADALSATRLSLISAAAVTAMVVWLITQHRLWHRPRRSIDRGDTVLFNTASVLTLFLGVTCMYVVLFAALLFAALIIISGDYFQSQLGHPVGFTDYLSIVWLSSSLGTFAGAIGSTLETQDDLHRAAYSRRERQRRERWAEEERTENDDQNPRSEAA</sequence>
<dbReference type="EMBL" id="JBHSXX010000001">
    <property type="protein sequence ID" value="MFC6868828.1"/>
    <property type="molecule type" value="Genomic_DNA"/>
</dbReference>
<reference evidence="4" key="1">
    <citation type="journal article" date="2019" name="Int. J. Syst. Evol. Microbiol.">
        <title>The Global Catalogue of Microorganisms (GCM) 10K type strain sequencing project: providing services to taxonomists for standard genome sequencing and annotation.</title>
        <authorList>
            <consortium name="The Broad Institute Genomics Platform"/>
            <consortium name="The Broad Institute Genome Sequencing Center for Infectious Disease"/>
            <person name="Wu L."/>
            <person name="Ma J."/>
        </authorList>
    </citation>
    <scope>NUCLEOTIDE SEQUENCE [LARGE SCALE GENOMIC DNA]</scope>
    <source>
        <strain evidence="4">KCTC 32255</strain>
    </source>
</reference>
<evidence type="ECO:0000313" key="3">
    <source>
        <dbReference type="EMBL" id="MFC6868828.1"/>
    </source>
</evidence>
<evidence type="ECO:0000256" key="1">
    <source>
        <dbReference type="SAM" id="MobiDB-lite"/>
    </source>
</evidence>
<organism evidence="3 4">
    <name type="scientific">Haloechinothrix salitolerans</name>
    <dbReference type="NCBI Taxonomy" id="926830"/>
    <lineage>
        <taxon>Bacteria</taxon>
        <taxon>Bacillati</taxon>
        <taxon>Actinomycetota</taxon>
        <taxon>Actinomycetes</taxon>
        <taxon>Pseudonocardiales</taxon>
        <taxon>Pseudonocardiaceae</taxon>
        <taxon>Haloechinothrix</taxon>
    </lineage>
</organism>
<keyword evidence="2" id="KW-1133">Transmembrane helix</keyword>
<feature type="transmembrane region" description="Helical" evidence="2">
    <location>
        <begin position="233"/>
        <end position="252"/>
    </location>
</feature>